<dbReference type="SUPFAM" id="SSF82153">
    <property type="entry name" value="FAS1 domain"/>
    <property type="match status" value="1"/>
</dbReference>
<accession>A0A1V9GAW3</accession>
<dbReference type="PROSITE" id="PS51257">
    <property type="entry name" value="PROKAR_LIPOPROTEIN"/>
    <property type="match status" value="1"/>
</dbReference>
<dbReference type="Gene3D" id="2.30.180.10">
    <property type="entry name" value="FAS1 domain"/>
    <property type="match status" value="1"/>
</dbReference>
<keyword evidence="2" id="KW-1185">Reference proteome</keyword>
<organism evidence="1 2">
    <name type="scientific">Niastella populi</name>
    <dbReference type="NCBI Taxonomy" id="550983"/>
    <lineage>
        <taxon>Bacteria</taxon>
        <taxon>Pseudomonadati</taxon>
        <taxon>Bacteroidota</taxon>
        <taxon>Chitinophagia</taxon>
        <taxon>Chitinophagales</taxon>
        <taxon>Chitinophagaceae</taxon>
        <taxon>Niastella</taxon>
    </lineage>
</organism>
<evidence type="ECO:0000313" key="1">
    <source>
        <dbReference type="EMBL" id="OQP67598.1"/>
    </source>
</evidence>
<dbReference type="AlphaFoldDB" id="A0A1V9GAW3"/>
<proteinExistence type="predicted"/>
<dbReference type="RefSeq" id="WP_081161683.1">
    <property type="nucleotide sequence ID" value="NZ_LWBP01000024.1"/>
</dbReference>
<dbReference type="EMBL" id="LWBP01000024">
    <property type="protein sequence ID" value="OQP67598.1"/>
    <property type="molecule type" value="Genomic_DNA"/>
</dbReference>
<reference evidence="2" key="1">
    <citation type="submission" date="2016-04" db="EMBL/GenBank/DDBJ databases">
        <authorList>
            <person name="Chen L."/>
            <person name="Zhuang W."/>
            <person name="Wang G."/>
        </authorList>
    </citation>
    <scope>NUCLEOTIDE SEQUENCE [LARGE SCALE GENOMIC DNA]</scope>
    <source>
        <strain evidence="2">208</strain>
    </source>
</reference>
<sequence>MKATKMKQQLIYSAIFIGLLAVGSTGCKKIAGLELQKNTDHEISTLDPHINKTAWQYLKERSVSSATDTIFKRMYEAIVYSGIDSGLYQQPGHTFIFLHNDAVFRTAAPTASDCYWGRYKVNNAVAKSWTQYTPQQVKNWLLYLIVKGEYSYDNISSELVETKTLLPEGADAANPGSLMYFVLSNDRDSKVRINDFINSVRVTVGRTSGILSDNGPIHVVDRVVEYGVKP</sequence>
<dbReference type="STRING" id="550983.A4R26_12350"/>
<dbReference type="InterPro" id="IPR036378">
    <property type="entry name" value="FAS1_dom_sf"/>
</dbReference>
<protein>
    <submittedName>
        <fullName evidence="1">Uncharacterized protein</fullName>
    </submittedName>
</protein>
<evidence type="ECO:0000313" key="2">
    <source>
        <dbReference type="Proteomes" id="UP000192276"/>
    </source>
</evidence>
<name>A0A1V9GAW3_9BACT</name>
<dbReference type="OrthoDB" id="1032410at2"/>
<dbReference type="Proteomes" id="UP000192276">
    <property type="component" value="Unassembled WGS sequence"/>
</dbReference>
<comment type="caution">
    <text evidence="1">The sequence shown here is derived from an EMBL/GenBank/DDBJ whole genome shotgun (WGS) entry which is preliminary data.</text>
</comment>
<gene>
    <name evidence="1" type="ORF">A4R26_12350</name>
</gene>